<reference evidence="3 4" key="1">
    <citation type="submission" date="2014-03" db="EMBL/GenBank/DDBJ databases">
        <title>Genome sequence of Bordetella bronchiseptica.</title>
        <authorList>
            <person name="Harvill E."/>
            <person name="Goodfield L.L."/>
            <person name="Ivanov Y.V."/>
            <person name="Meyer J.A."/>
            <person name="Muse S.J."/>
            <person name="Jacobs N."/>
            <person name="Bendor L."/>
            <person name="Smallridge W.E."/>
            <person name="Brinkac L.M."/>
            <person name="Sanka R."/>
            <person name="Kim M."/>
            <person name="Losada L."/>
        </authorList>
    </citation>
    <scope>NUCLEOTIDE SEQUENCE [LARGE SCALE GENOMIC DNA]</scope>
    <source>
        <strain evidence="3 4">00-P-2796</strain>
    </source>
</reference>
<gene>
    <name evidence="3" type="ORF">L490_3950</name>
</gene>
<evidence type="ECO:0000313" key="4">
    <source>
        <dbReference type="Proteomes" id="UP000025756"/>
    </source>
</evidence>
<organism evidence="3 4">
    <name type="scientific">Bordetella bronchiseptica 00-P-2796</name>
    <dbReference type="NCBI Taxonomy" id="1331199"/>
    <lineage>
        <taxon>Bacteria</taxon>
        <taxon>Pseudomonadati</taxon>
        <taxon>Pseudomonadota</taxon>
        <taxon>Betaproteobacteria</taxon>
        <taxon>Burkholderiales</taxon>
        <taxon>Alcaligenaceae</taxon>
        <taxon>Bordetella</taxon>
    </lineage>
</organism>
<protein>
    <submittedName>
        <fullName evidence="3">Ring hydroxylating beta subunit</fullName>
    </submittedName>
</protein>
<dbReference type="InterPro" id="IPR032710">
    <property type="entry name" value="NTF2-like_dom_sf"/>
</dbReference>
<comment type="similarity">
    <text evidence="1">Belongs to the bacterial ring-hydroxylating dioxygenase beta subunit family.</text>
</comment>
<dbReference type="EMBL" id="JGWH01000128">
    <property type="protein sequence ID" value="KCV32707.1"/>
    <property type="molecule type" value="Genomic_DNA"/>
</dbReference>
<keyword evidence="4" id="KW-1185">Reference proteome</keyword>
<dbReference type="PANTHER" id="PTHR41534">
    <property type="entry name" value="BLR3401 PROTEIN"/>
    <property type="match status" value="1"/>
</dbReference>
<dbReference type="SUPFAM" id="SSF54427">
    <property type="entry name" value="NTF2-like"/>
    <property type="match status" value="1"/>
</dbReference>
<dbReference type="InterPro" id="IPR000391">
    <property type="entry name" value="Rng_hydr_dOase-bsu"/>
</dbReference>
<dbReference type="Pfam" id="PF00866">
    <property type="entry name" value="Ring_hydroxyl_B"/>
    <property type="match status" value="1"/>
</dbReference>
<dbReference type="CDD" id="cd00667">
    <property type="entry name" value="ring_hydroxylating_dioxygenases_beta"/>
    <property type="match status" value="1"/>
</dbReference>
<evidence type="ECO:0000256" key="1">
    <source>
        <dbReference type="ARBA" id="ARBA00009570"/>
    </source>
</evidence>
<dbReference type="Gene3D" id="3.10.450.50">
    <property type="match status" value="1"/>
</dbReference>
<keyword evidence="2" id="KW-0560">Oxidoreductase</keyword>
<evidence type="ECO:0000313" key="3">
    <source>
        <dbReference type="EMBL" id="KCV32707.1"/>
    </source>
</evidence>
<evidence type="ECO:0000256" key="2">
    <source>
        <dbReference type="ARBA" id="ARBA00023002"/>
    </source>
</evidence>
<name>A0ABR4RA11_BORBO</name>
<dbReference type="PANTHER" id="PTHR41534:SF1">
    <property type="entry name" value="BLR3401 PROTEIN"/>
    <property type="match status" value="1"/>
</dbReference>
<accession>A0ABR4RA11</accession>
<sequence>MKKIDDSESLLDTAALAPLQRFVERECRLLDEQRFEEWLALYLPEATYWAPATRDNPDPDSQVSLFWDDKETMQTRVQRLLHPEIHSQIPASVTVRLTSNFRAAVAPGGEKDAYQVECRFIMVEDRLGSPRQQFAGTFNYLLVQNGAAFRIRQKRVDLTNCDHAFHTLTQPF</sequence>
<comment type="caution">
    <text evidence="3">The sequence shown here is derived from an EMBL/GenBank/DDBJ whole genome shotgun (WGS) entry which is preliminary data.</text>
</comment>
<dbReference type="Proteomes" id="UP000025756">
    <property type="component" value="Unassembled WGS sequence"/>
</dbReference>
<proteinExistence type="inferred from homology"/>